<dbReference type="Gene3D" id="3.30.1060.10">
    <property type="entry name" value="Peptide methionine sulphoxide reductase MsrA"/>
    <property type="match status" value="1"/>
</dbReference>
<keyword evidence="3" id="KW-0560">Oxidoreductase</keyword>
<dbReference type="EMBL" id="JAPDMZ010000015">
    <property type="protein sequence ID" value="KAK0556477.1"/>
    <property type="molecule type" value="Genomic_DNA"/>
</dbReference>
<dbReference type="AlphaFoldDB" id="A0AAN6GT85"/>
<dbReference type="PANTHER" id="PTHR43774:SF1">
    <property type="entry name" value="PEPTIDE METHIONINE SULFOXIDE REDUCTASE MSRA 2"/>
    <property type="match status" value="1"/>
</dbReference>
<accession>A0AAN6GT85</accession>
<name>A0AAN6GT85_9BASI</name>
<evidence type="ECO:0000256" key="1">
    <source>
        <dbReference type="ARBA" id="ARBA00005591"/>
    </source>
</evidence>
<gene>
    <name evidence="6" type="ORF">OC846_001174</name>
</gene>
<dbReference type="GO" id="GO:0008113">
    <property type="term" value="F:peptide-methionine (S)-S-oxide reductase activity"/>
    <property type="evidence" value="ECO:0007669"/>
    <property type="project" value="UniProtKB-EC"/>
</dbReference>
<keyword evidence="7" id="KW-1185">Reference proteome</keyword>
<dbReference type="InterPro" id="IPR036509">
    <property type="entry name" value="Met_Sox_Rdtase_MsrA_sf"/>
</dbReference>
<dbReference type="EC" id="1.8.4.11" evidence="2"/>
<comment type="caution">
    <text evidence="6">The sequence shown here is derived from an EMBL/GenBank/DDBJ whole genome shotgun (WGS) entry which is preliminary data.</text>
</comment>
<dbReference type="InterPro" id="IPR002569">
    <property type="entry name" value="Met_Sox_Rdtase_MsrA_dom"/>
</dbReference>
<dbReference type="PANTHER" id="PTHR43774">
    <property type="entry name" value="PEPTIDE METHIONINE SULFOXIDE REDUCTASE"/>
    <property type="match status" value="1"/>
</dbReference>
<protein>
    <recommendedName>
        <fullName evidence="2">peptide-methionine (S)-S-oxide reductase</fullName>
        <ecNumber evidence="2">1.8.4.11</ecNumber>
    </recommendedName>
    <alternativeName>
        <fullName evidence="4">Peptide-methionine (S)-S-oxide reductase</fullName>
    </alternativeName>
</protein>
<dbReference type="HAMAP" id="MF_01401">
    <property type="entry name" value="MsrA"/>
    <property type="match status" value="1"/>
</dbReference>
<evidence type="ECO:0000256" key="2">
    <source>
        <dbReference type="ARBA" id="ARBA00012502"/>
    </source>
</evidence>
<evidence type="ECO:0000256" key="4">
    <source>
        <dbReference type="ARBA" id="ARBA00030643"/>
    </source>
</evidence>
<dbReference type="Pfam" id="PF01625">
    <property type="entry name" value="PMSR"/>
    <property type="match status" value="1"/>
</dbReference>
<dbReference type="SUPFAM" id="SSF55068">
    <property type="entry name" value="Peptide methionine sulfoxide reductase"/>
    <property type="match status" value="1"/>
</dbReference>
<dbReference type="NCBIfam" id="TIGR00401">
    <property type="entry name" value="msrA"/>
    <property type="match status" value="1"/>
</dbReference>
<evidence type="ECO:0000259" key="5">
    <source>
        <dbReference type="Pfam" id="PF01625"/>
    </source>
</evidence>
<sequence>MSANLTSPTLPFVQAAVSAKAQLQPGNKTEFATFASGCYWGPDQMFRNAYLGKGGVSSSEVGFIGGLESSKDPTYEEVCSGRTGHAEAVQLKFDPALVSYAELLEFFYRTHDASQLNKQGNDRGTQYRSAIFPHNDEQLDIARKVTDEVQSTYYDPKGSKIVTQIEVRPVDNFFPADDTHQDYLNKNPWGYHCSAHRPYW</sequence>
<organism evidence="6 7">
    <name type="scientific">Tilletia horrida</name>
    <dbReference type="NCBI Taxonomy" id="155126"/>
    <lineage>
        <taxon>Eukaryota</taxon>
        <taxon>Fungi</taxon>
        <taxon>Dikarya</taxon>
        <taxon>Basidiomycota</taxon>
        <taxon>Ustilaginomycotina</taxon>
        <taxon>Exobasidiomycetes</taxon>
        <taxon>Tilletiales</taxon>
        <taxon>Tilletiaceae</taxon>
        <taxon>Tilletia</taxon>
    </lineage>
</organism>
<evidence type="ECO:0000256" key="3">
    <source>
        <dbReference type="ARBA" id="ARBA00023002"/>
    </source>
</evidence>
<reference evidence="6" key="1">
    <citation type="journal article" date="2023" name="PhytoFront">
        <title>Draft Genome Resources of Seven Strains of Tilletia horrida, Causal Agent of Kernel Smut of Rice.</title>
        <authorList>
            <person name="Khanal S."/>
            <person name="Antony Babu S."/>
            <person name="Zhou X.G."/>
        </authorList>
    </citation>
    <scope>NUCLEOTIDE SEQUENCE</scope>
    <source>
        <strain evidence="6">TX6</strain>
    </source>
</reference>
<evidence type="ECO:0000313" key="7">
    <source>
        <dbReference type="Proteomes" id="UP001176517"/>
    </source>
</evidence>
<proteinExistence type="inferred from homology"/>
<dbReference type="Proteomes" id="UP001176517">
    <property type="component" value="Unassembled WGS sequence"/>
</dbReference>
<feature type="domain" description="Peptide methionine sulphoxide reductase MsrA" evidence="5">
    <location>
        <begin position="32"/>
        <end position="192"/>
    </location>
</feature>
<comment type="similarity">
    <text evidence="1">Belongs to the MsrA Met sulfoxide reductase family.</text>
</comment>
<evidence type="ECO:0000313" key="6">
    <source>
        <dbReference type="EMBL" id="KAK0556477.1"/>
    </source>
</evidence>